<organism evidence="1 2">
    <name type="scientific">Micromonospora purpureochromogenes</name>
    <dbReference type="NCBI Taxonomy" id="47872"/>
    <lineage>
        <taxon>Bacteria</taxon>
        <taxon>Bacillati</taxon>
        <taxon>Actinomycetota</taxon>
        <taxon>Actinomycetes</taxon>
        <taxon>Micromonosporales</taxon>
        <taxon>Micromonosporaceae</taxon>
        <taxon>Micromonospora</taxon>
    </lineage>
</organism>
<keyword evidence="2" id="KW-1185">Reference proteome</keyword>
<reference evidence="1 2" key="1">
    <citation type="submission" date="2020-07" db="EMBL/GenBank/DDBJ databases">
        <title>Sequencing the genomes of 1000 actinobacteria strains.</title>
        <authorList>
            <person name="Klenk H.-P."/>
        </authorList>
    </citation>
    <scope>NUCLEOTIDE SEQUENCE [LARGE SCALE GENOMIC DNA]</scope>
    <source>
        <strain evidence="1 2">DSM 43814</strain>
    </source>
</reference>
<gene>
    <name evidence="1" type="ORF">HDA35_002519</name>
</gene>
<dbReference type="EMBL" id="JACCCQ010000001">
    <property type="protein sequence ID" value="NYF56688.1"/>
    <property type="molecule type" value="Genomic_DNA"/>
</dbReference>
<dbReference type="Proteomes" id="UP000631553">
    <property type="component" value="Unassembled WGS sequence"/>
</dbReference>
<evidence type="ECO:0000313" key="2">
    <source>
        <dbReference type="Proteomes" id="UP000631553"/>
    </source>
</evidence>
<evidence type="ECO:0000313" key="1">
    <source>
        <dbReference type="EMBL" id="NYF56688.1"/>
    </source>
</evidence>
<protein>
    <submittedName>
        <fullName evidence="1">Uncharacterized protein</fullName>
    </submittedName>
</protein>
<name>A0ABX2RJL3_9ACTN</name>
<sequence length="38" mass="3813">MMLVVYHPDPATADADKLALLGSATLSMAPGVPFAPGS</sequence>
<accession>A0ABX2RJL3</accession>
<proteinExistence type="predicted"/>
<dbReference type="RefSeq" id="WP_373367467.1">
    <property type="nucleotide sequence ID" value="NZ_JACCCQ010000001.1"/>
</dbReference>
<comment type="caution">
    <text evidence="1">The sequence shown here is derived from an EMBL/GenBank/DDBJ whole genome shotgun (WGS) entry which is preliminary data.</text>
</comment>